<dbReference type="RefSeq" id="WP_100938675.1">
    <property type="nucleotide sequence ID" value="NZ_JACAPU010000013.1"/>
</dbReference>
<dbReference type="InterPro" id="IPR051220">
    <property type="entry name" value="TFA_Chaperone"/>
</dbReference>
<dbReference type="PANTHER" id="PTHR34413:SF2">
    <property type="entry name" value="PROPHAGE TAIL FIBER ASSEMBLY PROTEIN HOMOLOG TFAE-RELATED"/>
    <property type="match status" value="1"/>
</dbReference>
<proteinExistence type="predicted"/>
<dbReference type="PANTHER" id="PTHR34413">
    <property type="entry name" value="PROPHAGE TAIL FIBER ASSEMBLY PROTEIN HOMOLOG TFAE-RELATED-RELATED"/>
    <property type="match status" value="1"/>
</dbReference>
<dbReference type="EMBL" id="JACAPU010000013">
    <property type="protein sequence ID" value="NWB47116.1"/>
    <property type="molecule type" value="Genomic_DNA"/>
</dbReference>
<gene>
    <name evidence="1" type="ORF">HX829_11495</name>
</gene>
<dbReference type="Proteomes" id="UP000582981">
    <property type="component" value="Unassembled WGS sequence"/>
</dbReference>
<evidence type="ECO:0000313" key="1">
    <source>
        <dbReference type="EMBL" id="NWB47116.1"/>
    </source>
</evidence>
<organism evidence="1 2">
    <name type="scientific">Pseudomonas gingeri</name>
    <dbReference type="NCBI Taxonomy" id="117681"/>
    <lineage>
        <taxon>Bacteria</taxon>
        <taxon>Pseudomonadati</taxon>
        <taxon>Pseudomonadota</taxon>
        <taxon>Gammaproteobacteria</taxon>
        <taxon>Pseudomonadales</taxon>
        <taxon>Pseudomonadaceae</taxon>
        <taxon>Pseudomonas</taxon>
    </lineage>
</organism>
<sequence length="121" mass="12923">MPYYKDTNNGIHFLDDAVFAYMLPDGSVEITDAEARAVQAAANEPSPEQVLAAKNSERDSLLATASLRIAPLQDAVDLGTATADDTASLKLWKEYRVAVNRVSTEAGFPKTIEWPAAPGGA</sequence>
<dbReference type="Pfam" id="PF02413">
    <property type="entry name" value="Caudo_TAP"/>
    <property type="match status" value="1"/>
</dbReference>
<comment type="caution">
    <text evidence="1">The sequence shown here is derived from an EMBL/GenBank/DDBJ whole genome shotgun (WGS) entry which is preliminary data.</text>
</comment>
<reference evidence="1 2" key="1">
    <citation type="submission" date="2020-04" db="EMBL/GenBank/DDBJ databases">
        <title>Molecular characterization of pseudomonads from Agaricus bisporus reveal novel blotch 2 pathogens in Western Europe.</title>
        <authorList>
            <person name="Taparia T."/>
            <person name="Krijger M."/>
            <person name="Haynes E."/>
            <person name="Elpinstone J.G."/>
            <person name="Noble R."/>
            <person name="Van Der Wolf J."/>
        </authorList>
    </citation>
    <scope>NUCLEOTIDE SEQUENCE [LARGE SCALE GENOMIC DNA]</scope>
    <source>
        <strain evidence="1 2">F1001</strain>
    </source>
</reference>
<accession>A0A7Y7WD13</accession>
<protein>
    <submittedName>
        <fullName evidence="1">Tail fiber assembly protein</fullName>
    </submittedName>
</protein>
<dbReference type="AlphaFoldDB" id="A0A7Y7WD13"/>
<dbReference type="InterPro" id="IPR003458">
    <property type="entry name" value="Phage_T4_Gp38_tail_assem"/>
</dbReference>
<evidence type="ECO:0000313" key="2">
    <source>
        <dbReference type="Proteomes" id="UP000582981"/>
    </source>
</evidence>
<name>A0A7Y7WD13_9PSED</name>